<name>A0ACA9QP56_9GLOM</name>
<dbReference type="Proteomes" id="UP000789525">
    <property type="component" value="Unassembled WGS sequence"/>
</dbReference>
<keyword evidence="2" id="KW-1185">Reference proteome</keyword>
<reference evidence="1" key="1">
    <citation type="submission" date="2021-06" db="EMBL/GenBank/DDBJ databases">
        <authorList>
            <person name="Kallberg Y."/>
            <person name="Tangrot J."/>
            <person name="Rosling A."/>
        </authorList>
    </citation>
    <scope>NUCLEOTIDE SEQUENCE</scope>
    <source>
        <strain evidence="1">CL356</strain>
    </source>
</reference>
<feature type="non-terminal residue" evidence="1">
    <location>
        <position position="62"/>
    </location>
</feature>
<evidence type="ECO:0000313" key="1">
    <source>
        <dbReference type="EMBL" id="CAG8759132.1"/>
    </source>
</evidence>
<sequence length="62" mass="6779">MPTSGSDFLFVLKAEVSWLYSTAEQASSSLNPYTTSLANPCQPTPILLHFTESFAKLFFSTG</sequence>
<accession>A0ACA9QP56</accession>
<organism evidence="1 2">
    <name type="scientific">Acaulospora colombiana</name>
    <dbReference type="NCBI Taxonomy" id="27376"/>
    <lineage>
        <taxon>Eukaryota</taxon>
        <taxon>Fungi</taxon>
        <taxon>Fungi incertae sedis</taxon>
        <taxon>Mucoromycota</taxon>
        <taxon>Glomeromycotina</taxon>
        <taxon>Glomeromycetes</taxon>
        <taxon>Diversisporales</taxon>
        <taxon>Acaulosporaceae</taxon>
        <taxon>Acaulospora</taxon>
    </lineage>
</organism>
<evidence type="ECO:0000313" key="2">
    <source>
        <dbReference type="Proteomes" id="UP000789525"/>
    </source>
</evidence>
<dbReference type="EMBL" id="CAJVPT010057761">
    <property type="protein sequence ID" value="CAG8759132.1"/>
    <property type="molecule type" value="Genomic_DNA"/>
</dbReference>
<gene>
    <name evidence="1" type="ORF">ACOLOM_LOCUS13112</name>
</gene>
<protein>
    <submittedName>
        <fullName evidence="1">5843_t:CDS:1</fullName>
    </submittedName>
</protein>
<comment type="caution">
    <text evidence="1">The sequence shown here is derived from an EMBL/GenBank/DDBJ whole genome shotgun (WGS) entry which is preliminary data.</text>
</comment>
<proteinExistence type="predicted"/>